<organism evidence="4 5">
    <name type="scientific">Candidatus Danuiimicrobium aquiferis</name>
    <dbReference type="NCBI Taxonomy" id="1801832"/>
    <lineage>
        <taxon>Bacteria</taxon>
        <taxon>Pseudomonadati</taxon>
        <taxon>Candidatus Omnitrophota</taxon>
        <taxon>Candidatus Danuiimicrobium</taxon>
    </lineage>
</organism>
<dbReference type="PANTHER" id="PTHR44591:SF3">
    <property type="entry name" value="RESPONSE REGULATORY DOMAIN-CONTAINING PROTEIN"/>
    <property type="match status" value="1"/>
</dbReference>
<dbReference type="Gene3D" id="3.40.50.2300">
    <property type="match status" value="1"/>
</dbReference>
<dbReference type="EMBL" id="MHFR01000045">
    <property type="protein sequence ID" value="OGW96948.1"/>
    <property type="molecule type" value="Genomic_DNA"/>
</dbReference>
<proteinExistence type="predicted"/>
<evidence type="ECO:0000313" key="5">
    <source>
        <dbReference type="Proteomes" id="UP000178187"/>
    </source>
</evidence>
<dbReference type="InterPro" id="IPR050595">
    <property type="entry name" value="Bact_response_regulator"/>
</dbReference>
<gene>
    <name evidence="4" type="ORF">A3G33_03005</name>
</gene>
<evidence type="ECO:0000259" key="3">
    <source>
        <dbReference type="PROSITE" id="PS50110"/>
    </source>
</evidence>
<evidence type="ECO:0000256" key="1">
    <source>
        <dbReference type="ARBA" id="ARBA00022553"/>
    </source>
</evidence>
<dbReference type="SUPFAM" id="SSF52172">
    <property type="entry name" value="CheY-like"/>
    <property type="match status" value="1"/>
</dbReference>
<feature type="domain" description="Response regulatory" evidence="3">
    <location>
        <begin position="4"/>
        <end position="119"/>
    </location>
</feature>
<dbReference type="InterPro" id="IPR001789">
    <property type="entry name" value="Sig_transdc_resp-reg_receiver"/>
</dbReference>
<name>A0A1G1KVH3_9BACT</name>
<sequence>MNKHILIADDELDVIETAKLRLQAFGYKVTTTMGEKTIEDVRKAKPDLILLDVIMPGMDGFAVIRELKRDPELAKIPVVVFSAKPRAAMIELFSPEGIAGYISKPYDAKELLKQINQILGV</sequence>
<dbReference type="Proteomes" id="UP000178187">
    <property type="component" value="Unassembled WGS sequence"/>
</dbReference>
<dbReference type="GO" id="GO:0000160">
    <property type="term" value="P:phosphorelay signal transduction system"/>
    <property type="evidence" value="ECO:0007669"/>
    <property type="project" value="InterPro"/>
</dbReference>
<dbReference type="AlphaFoldDB" id="A0A1G1KVH3"/>
<dbReference type="InterPro" id="IPR011006">
    <property type="entry name" value="CheY-like_superfamily"/>
</dbReference>
<dbReference type="PANTHER" id="PTHR44591">
    <property type="entry name" value="STRESS RESPONSE REGULATOR PROTEIN 1"/>
    <property type="match status" value="1"/>
</dbReference>
<dbReference type="PROSITE" id="PS50110">
    <property type="entry name" value="RESPONSE_REGULATORY"/>
    <property type="match status" value="1"/>
</dbReference>
<dbReference type="SMART" id="SM00448">
    <property type="entry name" value="REC"/>
    <property type="match status" value="1"/>
</dbReference>
<keyword evidence="1 2" id="KW-0597">Phosphoprotein</keyword>
<feature type="modified residue" description="4-aspartylphosphate" evidence="2">
    <location>
        <position position="52"/>
    </location>
</feature>
<evidence type="ECO:0000313" key="4">
    <source>
        <dbReference type="EMBL" id="OGW96948.1"/>
    </source>
</evidence>
<accession>A0A1G1KVH3</accession>
<evidence type="ECO:0000256" key="2">
    <source>
        <dbReference type="PROSITE-ProRule" id="PRU00169"/>
    </source>
</evidence>
<dbReference type="Pfam" id="PF00072">
    <property type="entry name" value="Response_reg"/>
    <property type="match status" value="1"/>
</dbReference>
<comment type="caution">
    <text evidence="4">The sequence shown here is derived from an EMBL/GenBank/DDBJ whole genome shotgun (WGS) entry which is preliminary data.</text>
</comment>
<protein>
    <recommendedName>
        <fullName evidence="3">Response regulatory domain-containing protein</fullName>
    </recommendedName>
</protein>
<reference evidence="4 5" key="1">
    <citation type="journal article" date="2016" name="Nat. Commun.">
        <title>Thousands of microbial genomes shed light on interconnected biogeochemical processes in an aquifer system.</title>
        <authorList>
            <person name="Anantharaman K."/>
            <person name="Brown C.T."/>
            <person name="Hug L.A."/>
            <person name="Sharon I."/>
            <person name="Castelle C.J."/>
            <person name="Probst A.J."/>
            <person name="Thomas B.C."/>
            <person name="Singh A."/>
            <person name="Wilkins M.J."/>
            <person name="Karaoz U."/>
            <person name="Brodie E.L."/>
            <person name="Williams K.H."/>
            <person name="Hubbard S.S."/>
            <person name="Banfield J.F."/>
        </authorList>
    </citation>
    <scope>NUCLEOTIDE SEQUENCE [LARGE SCALE GENOMIC DNA]</scope>
</reference>